<protein>
    <submittedName>
        <fullName evidence="1">Uncharacterized protein</fullName>
    </submittedName>
</protein>
<comment type="caution">
    <text evidence="1">The sequence shown here is derived from an EMBL/GenBank/DDBJ whole genome shotgun (WGS) entry which is preliminary data.</text>
</comment>
<dbReference type="EMBL" id="AMCI01000296">
    <property type="protein sequence ID" value="EJX09900.1"/>
    <property type="molecule type" value="Genomic_DNA"/>
</dbReference>
<evidence type="ECO:0000313" key="1">
    <source>
        <dbReference type="EMBL" id="EJX09900.1"/>
    </source>
</evidence>
<proteinExistence type="predicted"/>
<gene>
    <name evidence="1" type="ORF">EVA_02007</name>
</gene>
<name>J9H6V9_9ZZZZ</name>
<accession>J9H6V9</accession>
<reference evidence="1" key="1">
    <citation type="journal article" date="2012" name="PLoS ONE">
        <title>Gene sets for utilization of primary and secondary nutrition supplies in the distal gut of endangered iberian lynx.</title>
        <authorList>
            <person name="Alcaide M."/>
            <person name="Messina E."/>
            <person name="Richter M."/>
            <person name="Bargiela R."/>
            <person name="Peplies J."/>
            <person name="Huws S.A."/>
            <person name="Newbold C.J."/>
            <person name="Golyshin P.N."/>
            <person name="Simon M.A."/>
            <person name="Lopez G."/>
            <person name="Yakimov M.M."/>
            <person name="Ferrer M."/>
        </authorList>
    </citation>
    <scope>NUCLEOTIDE SEQUENCE</scope>
</reference>
<sequence length="36" mass="4318">MVLVYHPDSDDYELTFPLPVNRQAVFRSRPIRLQDE</sequence>
<organism evidence="1">
    <name type="scientific">gut metagenome</name>
    <dbReference type="NCBI Taxonomy" id="749906"/>
    <lineage>
        <taxon>unclassified sequences</taxon>
        <taxon>metagenomes</taxon>
        <taxon>organismal metagenomes</taxon>
    </lineage>
</organism>
<dbReference type="AlphaFoldDB" id="J9H6V9"/>